<sequence length="363" mass="42202">MSVHVEGMRRSKRLRLVNTRKADNHARVESKQISQHNSIPSPLQTIPNEIIMLLGNHIPNWNDYQNLRHSCRRTSQCLSRNHARKSFAFGKRIEKHMHGLAHFCLTRLRSGTDSDCSEYLRRLLDAAGIRLIEPTKGSVALEPSEVDWLEFCWRQNILHGALSTLADSESIFSCDLEYDHRGYYDKLVDEVYDRTWPAPPDGFDEDDWMGMVEEYSNDNEASFLNRSFNMRCEFQEAYQSLDSRSTSQNLERLHQEVFVKLGIELFEKFFNEVEKNEMQFPGWLEKLGEAVYLEDPPVTESVSVSLMLEVKRLERIFDDVETLLRYGFSTVLVLWRDPDYRVACPFGTGSDNWFATSGRCSFS</sequence>
<feature type="region of interest" description="Disordered" evidence="1">
    <location>
        <begin position="21"/>
        <end position="40"/>
    </location>
</feature>
<dbReference type="EMBL" id="ML119662">
    <property type="protein sequence ID" value="RPA83867.1"/>
    <property type="molecule type" value="Genomic_DNA"/>
</dbReference>
<feature type="compositionally biased region" description="Polar residues" evidence="1">
    <location>
        <begin position="31"/>
        <end position="40"/>
    </location>
</feature>
<name>A0A3N4IEI0_ASCIM</name>
<accession>A0A3N4IEI0</accession>
<proteinExistence type="predicted"/>
<gene>
    <name evidence="2" type="ORF">BJ508DRAFT_413199</name>
</gene>
<evidence type="ECO:0000313" key="3">
    <source>
        <dbReference type="Proteomes" id="UP000275078"/>
    </source>
</evidence>
<protein>
    <submittedName>
        <fullName evidence="2">Uncharacterized protein</fullName>
    </submittedName>
</protein>
<dbReference type="AlphaFoldDB" id="A0A3N4IEI0"/>
<evidence type="ECO:0000256" key="1">
    <source>
        <dbReference type="SAM" id="MobiDB-lite"/>
    </source>
</evidence>
<organism evidence="2 3">
    <name type="scientific">Ascobolus immersus RN42</name>
    <dbReference type="NCBI Taxonomy" id="1160509"/>
    <lineage>
        <taxon>Eukaryota</taxon>
        <taxon>Fungi</taxon>
        <taxon>Dikarya</taxon>
        <taxon>Ascomycota</taxon>
        <taxon>Pezizomycotina</taxon>
        <taxon>Pezizomycetes</taxon>
        <taxon>Pezizales</taxon>
        <taxon>Ascobolaceae</taxon>
        <taxon>Ascobolus</taxon>
    </lineage>
</organism>
<feature type="compositionally biased region" description="Basic and acidic residues" evidence="1">
    <location>
        <begin position="21"/>
        <end position="30"/>
    </location>
</feature>
<dbReference type="Proteomes" id="UP000275078">
    <property type="component" value="Unassembled WGS sequence"/>
</dbReference>
<keyword evidence="3" id="KW-1185">Reference proteome</keyword>
<reference evidence="2 3" key="1">
    <citation type="journal article" date="2018" name="Nat. Ecol. Evol.">
        <title>Pezizomycetes genomes reveal the molecular basis of ectomycorrhizal truffle lifestyle.</title>
        <authorList>
            <person name="Murat C."/>
            <person name="Payen T."/>
            <person name="Noel B."/>
            <person name="Kuo A."/>
            <person name="Morin E."/>
            <person name="Chen J."/>
            <person name="Kohler A."/>
            <person name="Krizsan K."/>
            <person name="Balestrini R."/>
            <person name="Da Silva C."/>
            <person name="Montanini B."/>
            <person name="Hainaut M."/>
            <person name="Levati E."/>
            <person name="Barry K.W."/>
            <person name="Belfiori B."/>
            <person name="Cichocki N."/>
            <person name="Clum A."/>
            <person name="Dockter R.B."/>
            <person name="Fauchery L."/>
            <person name="Guy J."/>
            <person name="Iotti M."/>
            <person name="Le Tacon F."/>
            <person name="Lindquist E.A."/>
            <person name="Lipzen A."/>
            <person name="Malagnac F."/>
            <person name="Mello A."/>
            <person name="Molinier V."/>
            <person name="Miyauchi S."/>
            <person name="Poulain J."/>
            <person name="Riccioni C."/>
            <person name="Rubini A."/>
            <person name="Sitrit Y."/>
            <person name="Splivallo R."/>
            <person name="Traeger S."/>
            <person name="Wang M."/>
            <person name="Zifcakova L."/>
            <person name="Wipf D."/>
            <person name="Zambonelli A."/>
            <person name="Paolocci F."/>
            <person name="Nowrousian M."/>
            <person name="Ottonello S."/>
            <person name="Baldrian P."/>
            <person name="Spatafora J.W."/>
            <person name="Henrissat B."/>
            <person name="Nagy L.G."/>
            <person name="Aury J.M."/>
            <person name="Wincker P."/>
            <person name="Grigoriev I.V."/>
            <person name="Bonfante P."/>
            <person name="Martin F.M."/>
        </authorList>
    </citation>
    <scope>NUCLEOTIDE SEQUENCE [LARGE SCALE GENOMIC DNA]</scope>
    <source>
        <strain evidence="2 3">RN42</strain>
    </source>
</reference>
<evidence type="ECO:0000313" key="2">
    <source>
        <dbReference type="EMBL" id="RPA83867.1"/>
    </source>
</evidence>